<feature type="domain" description="ZZ-type" evidence="10">
    <location>
        <begin position="610"/>
        <end position="652"/>
    </location>
</feature>
<dbReference type="EMBL" id="ML119661">
    <property type="protein sequence ID" value="RPA84016.1"/>
    <property type="molecule type" value="Genomic_DNA"/>
</dbReference>
<evidence type="ECO:0000259" key="10">
    <source>
        <dbReference type="SMART" id="SM00291"/>
    </source>
</evidence>
<dbReference type="STRING" id="1160509.A0A3N4IEJ4"/>
<dbReference type="OrthoDB" id="539213at2759"/>
<keyword evidence="2" id="KW-0479">Metal-binding</keyword>
<keyword evidence="9" id="KW-0472">Membrane</keyword>
<keyword evidence="4" id="KW-0863">Zinc-finger</keyword>
<dbReference type="EC" id="2.3.1.225" evidence="1"/>
<feature type="transmembrane region" description="Helical" evidence="9">
    <location>
        <begin position="135"/>
        <end position="156"/>
    </location>
</feature>
<dbReference type="SMART" id="SM00248">
    <property type="entry name" value="ANK"/>
    <property type="match status" value="6"/>
</dbReference>
<dbReference type="GO" id="GO:0008270">
    <property type="term" value="F:zinc ion binding"/>
    <property type="evidence" value="ECO:0007669"/>
    <property type="project" value="UniProtKB-KW"/>
</dbReference>
<evidence type="ECO:0000256" key="1">
    <source>
        <dbReference type="ARBA" id="ARBA00012210"/>
    </source>
</evidence>
<evidence type="ECO:0000256" key="2">
    <source>
        <dbReference type="ARBA" id="ARBA00022723"/>
    </source>
</evidence>
<feature type="region of interest" description="Disordered" evidence="8">
    <location>
        <begin position="672"/>
        <end position="776"/>
    </location>
</feature>
<evidence type="ECO:0000256" key="8">
    <source>
        <dbReference type="SAM" id="MobiDB-lite"/>
    </source>
</evidence>
<keyword evidence="5" id="KW-0862">Zinc</keyword>
<dbReference type="InterPro" id="IPR043145">
    <property type="entry name" value="Znf_ZZ_sf"/>
</dbReference>
<evidence type="ECO:0000256" key="4">
    <source>
        <dbReference type="ARBA" id="ARBA00022771"/>
    </source>
</evidence>
<dbReference type="SMART" id="SM00291">
    <property type="entry name" value="ZnF_ZZ"/>
    <property type="match status" value="1"/>
</dbReference>
<feature type="transmembrane region" description="Helical" evidence="9">
    <location>
        <begin position="69"/>
        <end position="90"/>
    </location>
</feature>
<dbReference type="PANTHER" id="PTHR24161:SF85">
    <property type="entry name" value="PALMITOYLTRANSFERASE HIP14"/>
    <property type="match status" value="1"/>
</dbReference>
<reference evidence="11 12" key="1">
    <citation type="journal article" date="2018" name="Nat. Ecol. Evol.">
        <title>Pezizomycetes genomes reveal the molecular basis of ectomycorrhizal truffle lifestyle.</title>
        <authorList>
            <person name="Murat C."/>
            <person name="Payen T."/>
            <person name="Noel B."/>
            <person name="Kuo A."/>
            <person name="Morin E."/>
            <person name="Chen J."/>
            <person name="Kohler A."/>
            <person name="Krizsan K."/>
            <person name="Balestrini R."/>
            <person name="Da Silva C."/>
            <person name="Montanini B."/>
            <person name="Hainaut M."/>
            <person name="Levati E."/>
            <person name="Barry K.W."/>
            <person name="Belfiori B."/>
            <person name="Cichocki N."/>
            <person name="Clum A."/>
            <person name="Dockter R.B."/>
            <person name="Fauchery L."/>
            <person name="Guy J."/>
            <person name="Iotti M."/>
            <person name="Le Tacon F."/>
            <person name="Lindquist E.A."/>
            <person name="Lipzen A."/>
            <person name="Malagnac F."/>
            <person name="Mello A."/>
            <person name="Molinier V."/>
            <person name="Miyauchi S."/>
            <person name="Poulain J."/>
            <person name="Riccioni C."/>
            <person name="Rubini A."/>
            <person name="Sitrit Y."/>
            <person name="Splivallo R."/>
            <person name="Traeger S."/>
            <person name="Wang M."/>
            <person name="Zifcakova L."/>
            <person name="Wipf D."/>
            <person name="Zambonelli A."/>
            <person name="Paolocci F."/>
            <person name="Nowrousian M."/>
            <person name="Ottonello S."/>
            <person name="Baldrian P."/>
            <person name="Spatafora J.W."/>
            <person name="Henrissat B."/>
            <person name="Nagy L.G."/>
            <person name="Aury J.M."/>
            <person name="Wincker P."/>
            <person name="Grigoriev I.V."/>
            <person name="Bonfante P."/>
            <person name="Martin F.M."/>
        </authorList>
    </citation>
    <scope>NUCLEOTIDE SEQUENCE [LARGE SCALE GENOMIC DNA]</scope>
    <source>
        <strain evidence="11 12">RN42</strain>
    </source>
</reference>
<feature type="compositionally biased region" description="Basic and acidic residues" evidence="8">
    <location>
        <begin position="672"/>
        <end position="683"/>
    </location>
</feature>
<dbReference type="Gene3D" id="1.25.40.20">
    <property type="entry name" value="Ankyrin repeat-containing domain"/>
    <property type="match status" value="2"/>
</dbReference>
<feature type="compositionally biased region" description="Basic and acidic residues" evidence="8">
    <location>
        <begin position="1020"/>
        <end position="1032"/>
    </location>
</feature>
<feature type="compositionally biased region" description="Basic and acidic residues" evidence="8">
    <location>
        <begin position="1382"/>
        <end position="1400"/>
    </location>
</feature>
<feature type="transmembrane region" description="Helical" evidence="9">
    <location>
        <begin position="368"/>
        <end position="389"/>
    </location>
</feature>
<dbReference type="GO" id="GO:0019706">
    <property type="term" value="F:protein-cysteine S-palmitoyltransferase activity"/>
    <property type="evidence" value="ECO:0007669"/>
    <property type="project" value="UniProtKB-EC"/>
</dbReference>
<sequence length="1734" mass="194067">MDGLEGRSSKETKTKAPPRTFSTLFRNHHLRNRPAAFYFDYCGHHENVRPAMAVLSILSGRSGSTRARITGGLFTLALVATFFSTVLAAVQDSDLESDNDFANNLFSDLAPILALFGERFAQQYMSYSTEFLDSVVFALAPLGVLTAIVGAIRVAGPPILRSLIGRAREPDALAEMELQSSTSHEVCELWNGTSIVRVMGTPDIKQFLFFENVDWDSSHVNGVLRTITPQDLESGRKQKSERIGITNFDPKQHTSNNRRGAGLFTREEAEEAGLIKQVKEWKLADRTLALYRDFTKGLRNLEKRKQPASVAAPNICLNLSTSVPGWELKAATVTGIIMQGGAVLLAGLVAYVPSMLKLDIGVRNSYSFPLYAAGTFLLTLGMLIAAVTIDRSTEERRWETTDKSTRMYILWIQYGKVINDQLFESHVLFRPGTAKEFCESQRKRAQTIPDVNLKPYESTHDHKTNTKKGWDWWSEMEAVTVFNSITTILGFIAQLMGLRGMHSAASGGQLAALSVMTIIRALLRRGVSAAPIAYKVKAGFELDWLAAALARSKWSLGTEYAIDANFDKKVHKDTFLVETFRIEGAEQGLRTGKTVKGSNNTERLAAELEKLGFWFCESCGERIVQIRYECTECFEYHYCEVCFAEAPYTHPANHEFRSENVLESLRQANLKKANEEKEKAKKEQRQKHNPAKGQPLPMERVLSSSAESKNVGQPTALGRTEGESVVASSQLKAHSVANGKGEEMVHASISDDLKTAEHQKRGEQPSSKLRSNEDRREPVVLRIRRELAGISGMPPGPATDISSFLTKTIEKTLSTLYPPSEEMVSEFQWSIRVYLASGAAEATSVDIHASIVERASSKFWVLDPGKHLLEAIISLWWYSIAKSETSEGSHGGVELHTRGSPGRAFQEPEKGLRLVGTYTESLLRDLHWWMPETATYRLQIFTIRPVPPAQARNSSNHSLLFKDQIRLQRSLLHGYQLPRGREGEPQIPPLGPEAENIYPYSEYDLQKHILLQFRNVQTGTERDAPLDTDARPRVTGSFASREGQENRPDEREGSEGTGCMDGLNIDSGESQKGESRESLGVLETIERKYVLSQHIFAQFMHVAASRLGSKKLTGDMNVTLRKKTASQFNWRNFQLSNTKITQIVHAAFNCGLCRNIDEGYLCVVPALSYLFKLPDEAAVNELVRQVEKGDADFTSLKGAKLYTGLFGMLSKSHSNGCRFTVKAVVSAIEYLVRLRNALKDLRGESTTGGIVDQINAADDEMRRALAKLRGEKELLGILFEYCSSQDHDEAKQVLLEIELDYALLVYPWSEFLRFKIGHSLHRICHITAETTIRQKWLINKPHKTMVNIQDVTGCTPLHYLARRIRDLASVVENAESVPVPISRKDRPEARKEVLDRKGNKSSDAADQLENTPNEMEVNALLDCMEMLVDQGANPKLADAGGRTVLHVIAVSNVAHAPAVFSRRKDVIDKLLQKGELDIAAHDGATPLHYAARHDPGMLQYFLTARDSFPLMKGDKLRRTPLHWAAFDKSGRSVQYLLKSFDIDPTARDKFNLTPLHLAISRGNFNAVEHLVTTHGLELEDENRRTAVQQALVRITRKRHEYLGLPDSIETKRHQKIQLEVKCEADIEKLRLEQSISSKEIEKEIGKLKKQIRRNALELDAQIATLEEQQSGSVMELKIAIKILEPLLRANPQLSHTDNEGRSAVHHAFLLPNLDGCFDSVEELLKRIRNNSGCQ</sequence>
<organism evidence="11 12">
    <name type="scientific">Ascobolus immersus RN42</name>
    <dbReference type="NCBI Taxonomy" id="1160509"/>
    <lineage>
        <taxon>Eukaryota</taxon>
        <taxon>Fungi</taxon>
        <taxon>Dikarya</taxon>
        <taxon>Ascomycota</taxon>
        <taxon>Pezizomycotina</taxon>
        <taxon>Pezizomycetes</taxon>
        <taxon>Pezizales</taxon>
        <taxon>Ascobolaceae</taxon>
        <taxon>Ascobolus</taxon>
    </lineage>
</organism>
<dbReference type="InterPro" id="IPR002110">
    <property type="entry name" value="Ankyrin_rpt"/>
</dbReference>
<evidence type="ECO:0000256" key="6">
    <source>
        <dbReference type="ARBA" id="ARBA00023043"/>
    </source>
</evidence>
<dbReference type="InterPro" id="IPR000433">
    <property type="entry name" value="Znf_ZZ"/>
</dbReference>
<keyword evidence="9" id="KW-1133">Transmembrane helix</keyword>
<proteinExistence type="predicted"/>
<dbReference type="SUPFAM" id="SSF57850">
    <property type="entry name" value="RING/U-box"/>
    <property type="match status" value="1"/>
</dbReference>
<feature type="compositionally biased region" description="Basic and acidic residues" evidence="8">
    <location>
        <begin position="1042"/>
        <end position="1054"/>
    </location>
</feature>
<evidence type="ECO:0000256" key="5">
    <source>
        <dbReference type="ARBA" id="ARBA00022833"/>
    </source>
</evidence>
<dbReference type="Pfam" id="PF12796">
    <property type="entry name" value="Ank_2"/>
    <property type="match status" value="1"/>
</dbReference>
<gene>
    <name evidence="11" type="ORF">BJ508DRAFT_46822</name>
</gene>
<name>A0A3N4IEJ4_ASCIM</name>
<keyword evidence="12" id="KW-1185">Reference proteome</keyword>
<dbReference type="InterPro" id="IPR036770">
    <property type="entry name" value="Ankyrin_rpt-contain_sf"/>
</dbReference>
<feature type="compositionally biased region" description="Polar residues" evidence="8">
    <location>
        <begin position="1401"/>
        <end position="1411"/>
    </location>
</feature>
<feature type="compositionally biased region" description="Basic and acidic residues" evidence="8">
    <location>
        <begin position="740"/>
        <end position="763"/>
    </location>
</feature>
<evidence type="ECO:0000256" key="9">
    <source>
        <dbReference type="SAM" id="Phobius"/>
    </source>
</evidence>
<keyword evidence="6 7" id="KW-0040">ANK repeat</keyword>
<evidence type="ECO:0000256" key="7">
    <source>
        <dbReference type="PROSITE-ProRule" id="PRU00023"/>
    </source>
</evidence>
<keyword evidence="3" id="KW-0677">Repeat</keyword>
<dbReference type="CDD" id="cd02249">
    <property type="entry name" value="ZZ"/>
    <property type="match status" value="1"/>
</dbReference>
<accession>A0A3N4IEJ4</accession>
<feature type="region of interest" description="Disordered" evidence="8">
    <location>
        <begin position="1381"/>
        <end position="1411"/>
    </location>
</feature>
<evidence type="ECO:0000313" key="11">
    <source>
        <dbReference type="EMBL" id="RPA84016.1"/>
    </source>
</evidence>
<protein>
    <recommendedName>
        <fullName evidence="1">protein S-acyltransferase</fullName>
        <ecNumber evidence="1">2.3.1.225</ecNumber>
    </recommendedName>
</protein>
<feature type="region of interest" description="Disordered" evidence="8">
    <location>
        <begin position="235"/>
        <end position="259"/>
    </location>
</feature>
<dbReference type="Proteomes" id="UP000275078">
    <property type="component" value="Unassembled WGS sequence"/>
</dbReference>
<dbReference type="PANTHER" id="PTHR24161">
    <property type="entry name" value="ANK_REP_REGION DOMAIN-CONTAINING PROTEIN-RELATED"/>
    <property type="match status" value="1"/>
</dbReference>
<dbReference type="PROSITE" id="PS50088">
    <property type="entry name" value="ANK_REPEAT"/>
    <property type="match status" value="1"/>
</dbReference>
<dbReference type="Gene3D" id="3.30.60.90">
    <property type="match status" value="1"/>
</dbReference>
<feature type="repeat" description="ANK" evidence="7">
    <location>
        <begin position="1550"/>
        <end position="1583"/>
    </location>
</feature>
<evidence type="ECO:0000313" key="12">
    <source>
        <dbReference type="Proteomes" id="UP000275078"/>
    </source>
</evidence>
<dbReference type="SUPFAM" id="SSF48403">
    <property type="entry name" value="Ankyrin repeat"/>
    <property type="match status" value="1"/>
</dbReference>
<feature type="transmembrane region" description="Helical" evidence="9">
    <location>
        <begin position="336"/>
        <end position="356"/>
    </location>
</feature>
<evidence type="ECO:0000256" key="3">
    <source>
        <dbReference type="ARBA" id="ARBA00022737"/>
    </source>
</evidence>
<feature type="transmembrane region" description="Helical" evidence="9">
    <location>
        <begin position="478"/>
        <end position="498"/>
    </location>
</feature>
<feature type="compositionally biased region" description="Polar residues" evidence="8">
    <location>
        <begin position="702"/>
        <end position="713"/>
    </location>
</feature>
<feature type="region of interest" description="Disordered" evidence="8">
    <location>
        <begin position="1020"/>
        <end position="1076"/>
    </location>
</feature>
<keyword evidence="9" id="KW-0812">Transmembrane</keyword>